<evidence type="ECO:0000313" key="2">
    <source>
        <dbReference type="EMBL" id="TJZ57150.1"/>
    </source>
</evidence>
<reference evidence="2 3" key="1">
    <citation type="submission" date="2019-04" db="EMBL/GenBank/DDBJ databases">
        <title>Streptomyces piniterrae sp. nov., a heliquinomycin-producing actinomycete isolated from rhizosphere soil of Pinus yunnanensis.</title>
        <authorList>
            <person name="Zhuang X."/>
            <person name="Zhao J."/>
        </authorList>
    </citation>
    <scope>NUCLEOTIDE SEQUENCE [LARGE SCALE GENOMIC DNA]</scope>
    <source>
        <strain evidence="3">jys28</strain>
    </source>
</reference>
<dbReference type="PROSITE" id="PS51257">
    <property type="entry name" value="PROKAR_LIPOPROTEIN"/>
    <property type="match status" value="1"/>
</dbReference>
<name>A0A4U0NRT4_9ACTN</name>
<dbReference type="EMBL" id="SUMB01000002">
    <property type="protein sequence ID" value="TJZ57150.1"/>
    <property type="molecule type" value="Genomic_DNA"/>
</dbReference>
<keyword evidence="3" id="KW-1185">Reference proteome</keyword>
<sequence>MIRKLPRCALAAVAAAAAGLGCLAAAPPARASQPALEHCVLALDTGRQTCYGNFSAAISTASGGRITDAPDNLKAASGGSGLQELRAETSRLMEDVGGANGDVIIGTFFTDKDYGGTTLTLTGSHPCRGNGASDFAVNLDEWSDVISSVQPWANCWINLFSEANLGGDRDGPIKAPTPDIGPFMNDRARSVRFD</sequence>
<comment type="caution">
    <text evidence="2">The sequence shown here is derived from an EMBL/GenBank/DDBJ whole genome shotgun (WGS) entry which is preliminary data.</text>
</comment>
<protein>
    <submittedName>
        <fullName evidence="2">Uncharacterized protein</fullName>
    </submittedName>
</protein>
<accession>A0A4U0NRT4</accession>
<evidence type="ECO:0000256" key="1">
    <source>
        <dbReference type="SAM" id="SignalP"/>
    </source>
</evidence>
<keyword evidence="1" id="KW-0732">Signal</keyword>
<feature type="signal peptide" evidence="1">
    <location>
        <begin position="1"/>
        <end position="31"/>
    </location>
</feature>
<dbReference type="AlphaFoldDB" id="A0A4U0NRT4"/>
<gene>
    <name evidence="2" type="ORF">FCH28_06750</name>
</gene>
<dbReference type="Gene3D" id="2.60.20.10">
    <property type="entry name" value="Crystallins"/>
    <property type="match status" value="1"/>
</dbReference>
<organism evidence="2 3">
    <name type="scientific">Streptomyces piniterrae</name>
    <dbReference type="NCBI Taxonomy" id="2571125"/>
    <lineage>
        <taxon>Bacteria</taxon>
        <taxon>Bacillati</taxon>
        <taxon>Actinomycetota</taxon>
        <taxon>Actinomycetes</taxon>
        <taxon>Kitasatosporales</taxon>
        <taxon>Streptomycetaceae</taxon>
        <taxon>Streptomyces</taxon>
    </lineage>
</organism>
<feature type="chain" id="PRO_5020689216" evidence="1">
    <location>
        <begin position="32"/>
        <end position="194"/>
    </location>
</feature>
<proteinExistence type="predicted"/>
<evidence type="ECO:0000313" key="3">
    <source>
        <dbReference type="Proteomes" id="UP000308697"/>
    </source>
</evidence>
<dbReference type="OrthoDB" id="5123238at2"/>
<dbReference type="Proteomes" id="UP000308697">
    <property type="component" value="Unassembled WGS sequence"/>
</dbReference>